<gene>
    <name evidence="9" type="primary">Aste57867_14470</name>
    <name evidence="8" type="ORF">As57867_014416</name>
    <name evidence="9" type="ORF">ASTE57867_14470</name>
</gene>
<keyword evidence="3" id="KW-0256">Endoplasmic reticulum</keyword>
<dbReference type="GO" id="GO:0017177">
    <property type="term" value="C:glucosidase II complex"/>
    <property type="evidence" value="ECO:0007669"/>
    <property type="project" value="TreeGrafter"/>
</dbReference>
<dbReference type="InterPro" id="IPR009011">
    <property type="entry name" value="Man6P_isomerase_rcpt-bd_dom_sf"/>
</dbReference>
<dbReference type="InterPro" id="IPR036607">
    <property type="entry name" value="PRKCSH"/>
</dbReference>
<keyword evidence="10" id="KW-1185">Reference proteome</keyword>
<dbReference type="OrthoDB" id="28322at2759"/>
<sequence length="561" mass="63015">MLLPAARLLVLLAAATAIAAAAVPSTCISALDGSVLHLDDGRLVNDDFCDCVDGADEPSTSACSHVVARMFLCENQGLLPVEIHSGRVHDGVCDCCDGSDEPVGHCRNVCRDEIEQRRRAAADKLVIVEAGVAERQRRLSNLKADDTKKKAEVETHRVVLRELKDLRRKVQMFLDREARREYELQVAAAKEKELSGDGKCLPSEKKVSPATAPSSTDETEWSSPPPPSIPDDDAAVTQAKVKRLLAHAVVYHESGDWMSLRAYMRDVIDAAKRSPVRTAWERRREDFLGPLFNGGREGQVKFITFGLQGIGLVLSPLRGGCEAVWWAQYYSTSLLYTILPSSLLNMWQSFLDLVDADWRYQKSLFLRRLSQGRFFWWHFYASWAWDTVWEAPVVMYKYLFPPRDQSVVLAEAESLRKVIKDIDADMGSSQKAIDDLTAADSVDYGKCCRILKNACVVAQFEKYMYKVCPFDQVLQDTTRLGKWKQWDDDGSTMLFDDGERCWSGPNRSVRVVLECGAVDKILRVEELSTCTYTITMTTPAMCSQKLLEDMHTAARKWNTAA</sequence>
<feature type="domain" description="MRH" evidence="7">
    <location>
        <begin position="453"/>
        <end position="544"/>
    </location>
</feature>
<evidence type="ECO:0000256" key="5">
    <source>
        <dbReference type="SAM" id="MobiDB-lite"/>
    </source>
</evidence>
<accession>A0A485L2F4</accession>
<dbReference type="EMBL" id="CAADRA010005563">
    <property type="protein sequence ID" value="VFT91292.1"/>
    <property type="molecule type" value="Genomic_DNA"/>
</dbReference>
<dbReference type="Pfam" id="PF12999">
    <property type="entry name" value="PRKCSH-like"/>
    <property type="match status" value="1"/>
</dbReference>
<evidence type="ECO:0000256" key="1">
    <source>
        <dbReference type="ARBA" id="ARBA00022387"/>
    </source>
</evidence>
<name>A0A485L2F4_9STRA</name>
<dbReference type="InterPro" id="IPR044865">
    <property type="entry name" value="MRH_dom"/>
</dbReference>
<dbReference type="EMBL" id="VJMH01005542">
    <property type="protein sequence ID" value="KAF0694700.1"/>
    <property type="molecule type" value="Genomic_DNA"/>
</dbReference>
<dbReference type="PANTHER" id="PTHR12630:SF1">
    <property type="entry name" value="GLUCOSIDASE 2 SUBUNIT BETA"/>
    <property type="match status" value="1"/>
</dbReference>
<evidence type="ECO:0000259" key="7">
    <source>
        <dbReference type="PROSITE" id="PS51914"/>
    </source>
</evidence>
<dbReference type="Pfam" id="PF13015">
    <property type="entry name" value="PRKCSH_1"/>
    <property type="match status" value="1"/>
</dbReference>
<dbReference type="AlphaFoldDB" id="A0A485L2F4"/>
<reference evidence="9 10" key="1">
    <citation type="submission" date="2019-03" db="EMBL/GenBank/DDBJ databases">
        <authorList>
            <person name="Gaulin E."/>
            <person name="Dumas B."/>
        </authorList>
    </citation>
    <scope>NUCLEOTIDE SEQUENCE [LARGE SCALE GENOMIC DNA]</scope>
    <source>
        <strain evidence="9">CBS 568.67</strain>
    </source>
</reference>
<dbReference type="PANTHER" id="PTHR12630">
    <property type="entry name" value="N-LINKED OLIGOSACCHARIDE PROCESSING"/>
    <property type="match status" value="1"/>
</dbReference>
<proteinExistence type="predicted"/>
<evidence type="ECO:0000313" key="9">
    <source>
        <dbReference type="EMBL" id="VFT91292.1"/>
    </source>
</evidence>
<organism evidence="9 10">
    <name type="scientific">Aphanomyces stellatus</name>
    <dbReference type="NCBI Taxonomy" id="120398"/>
    <lineage>
        <taxon>Eukaryota</taxon>
        <taxon>Sar</taxon>
        <taxon>Stramenopiles</taxon>
        <taxon>Oomycota</taxon>
        <taxon>Saprolegniomycetes</taxon>
        <taxon>Saprolegniales</taxon>
        <taxon>Verrucalvaceae</taxon>
        <taxon>Aphanomyces</taxon>
    </lineage>
</organism>
<feature type="region of interest" description="Disordered" evidence="5">
    <location>
        <begin position="193"/>
        <end position="233"/>
    </location>
</feature>
<keyword evidence="4" id="KW-1015">Disulfide bond</keyword>
<keyword evidence="2 6" id="KW-0732">Signal</keyword>
<evidence type="ECO:0000313" key="8">
    <source>
        <dbReference type="EMBL" id="KAF0694700.1"/>
    </source>
</evidence>
<reference evidence="8" key="2">
    <citation type="submission" date="2019-06" db="EMBL/GenBank/DDBJ databases">
        <title>Genomics analysis of Aphanomyces spp. identifies a new class of oomycete effector associated with host adaptation.</title>
        <authorList>
            <person name="Gaulin E."/>
        </authorList>
    </citation>
    <scope>NUCLEOTIDE SEQUENCE</scope>
    <source>
        <strain evidence="8">CBS 578.67</strain>
    </source>
</reference>
<evidence type="ECO:0000256" key="4">
    <source>
        <dbReference type="ARBA" id="ARBA00023157"/>
    </source>
</evidence>
<dbReference type="GO" id="GO:0006491">
    <property type="term" value="P:N-glycan processing"/>
    <property type="evidence" value="ECO:0007669"/>
    <property type="project" value="TreeGrafter"/>
</dbReference>
<dbReference type="Gene3D" id="2.70.130.10">
    <property type="entry name" value="Mannose-6-phosphate receptor binding domain"/>
    <property type="match status" value="1"/>
</dbReference>
<dbReference type="Proteomes" id="UP000332933">
    <property type="component" value="Unassembled WGS sequence"/>
</dbReference>
<evidence type="ECO:0000256" key="2">
    <source>
        <dbReference type="ARBA" id="ARBA00022729"/>
    </source>
</evidence>
<dbReference type="InterPro" id="IPR039794">
    <property type="entry name" value="Gtb1-like"/>
</dbReference>
<dbReference type="InterPro" id="IPR028146">
    <property type="entry name" value="PRKCSH_N"/>
</dbReference>
<protein>
    <recommendedName>
        <fullName evidence="1">Glucosidase 2 subunit beta</fullName>
    </recommendedName>
</protein>
<evidence type="ECO:0000256" key="6">
    <source>
        <dbReference type="SAM" id="SignalP"/>
    </source>
</evidence>
<dbReference type="PROSITE" id="PS51914">
    <property type="entry name" value="MRH"/>
    <property type="match status" value="1"/>
</dbReference>
<evidence type="ECO:0000256" key="3">
    <source>
        <dbReference type="ARBA" id="ARBA00022824"/>
    </source>
</evidence>
<feature type="compositionally biased region" description="Basic and acidic residues" evidence="5">
    <location>
        <begin position="193"/>
        <end position="207"/>
    </location>
</feature>
<dbReference type="SUPFAM" id="SSF50911">
    <property type="entry name" value="Mannose 6-phosphate receptor domain"/>
    <property type="match status" value="1"/>
</dbReference>
<evidence type="ECO:0000313" key="10">
    <source>
        <dbReference type="Proteomes" id="UP000332933"/>
    </source>
</evidence>
<feature type="chain" id="PRO_5033437245" description="Glucosidase 2 subunit beta" evidence="6">
    <location>
        <begin position="22"/>
        <end position="561"/>
    </location>
</feature>
<feature type="signal peptide" evidence="6">
    <location>
        <begin position="1"/>
        <end position="21"/>
    </location>
</feature>